<dbReference type="eggNOG" id="KOG2579">
    <property type="taxonomic scope" value="Eukaryota"/>
</dbReference>
<reference evidence="4" key="3">
    <citation type="journal article" date="2013" name="Nucleic Acids Res.">
        <title>The genome of Anopheles darlingi, the main neotropical malaria vector.</title>
        <authorList>
            <person name="Marinotti O."/>
            <person name="Cerqueira G.C."/>
            <person name="de Almeida L.G."/>
            <person name="Ferro M.I."/>
            <person name="Loreto E.L."/>
            <person name="Zaha A."/>
            <person name="Teixeira S.M."/>
            <person name="Wespiser A.R."/>
            <person name="Almeida E Silva A."/>
            <person name="Schlindwein A.D."/>
            <person name="Pacheco A.C."/>
            <person name="Silva A.L."/>
            <person name="Graveley B.R."/>
            <person name="Walenz B.P."/>
            <person name="Lima Bde A."/>
            <person name="Ribeiro C.A."/>
            <person name="Nunes-Silva C.G."/>
            <person name="de Carvalho C.R."/>
            <person name="Soares C.M."/>
            <person name="de Menezes C.B."/>
            <person name="Matiolli C."/>
            <person name="Caffrey D."/>
            <person name="Araujo D.A."/>
            <person name="de Oliveira D.M."/>
            <person name="Golenbock D."/>
            <person name="Grisard E.C."/>
            <person name="Fantinatti-Garboggini F."/>
            <person name="de Carvalho F.M."/>
            <person name="Barcellos F.G."/>
            <person name="Prosdocimi F."/>
            <person name="May G."/>
            <person name="Azevedo Junior G.M."/>
            <person name="Guimaraes G.M."/>
            <person name="Goldman G.H."/>
            <person name="Padilha I.Q."/>
            <person name="Batista Jda S."/>
            <person name="Ferro J.A."/>
            <person name="Ribeiro J.M."/>
            <person name="Fietto J.L."/>
            <person name="Dabbas K.M."/>
            <person name="Cerdeira L."/>
            <person name="Agnez-Lima L.F."/>
            <person name="Brocchi M."/>
            <person name="de Carvalho M.O."/>
            <person name="Teixeira Mde M."/>
            <person name="Diniz Maia Mde M."/>
            <person name="Goldman M.H."/>
            <person name="Cruz Schneider M.P."/>
            <person name="Felipe M.S."/>
            <person name="Hungria M."/>
            <person name="Nicolas M.F."/>
            <person name="Pereira M."/>
            <person name="Montes M.A."/>
            <person name="Cantao M.E."/>
            <person name="Vincentz M."/>
            <person name="Rafael M.S."/>
            <person name="Silverman N."/>
            <person name="Stoco P.H."/>
            <person name="Souza R.C."/>
            <person name="Vicentini R."/>
            <person name="Gazzinelli R.T."/>
            <person name="Neves Rde O."/>
            <person name="Silva R."/>
            <person name="Astolfi-Filho S."/>
            <person name="Maciel T.E."/>
            <person name="Urmenyi T.P."/>
            <person name="Tadei W.P."/>
            <person name="Camargo E.P."/>
            <person name="de Vasconcelos A.T."/>
        </authorList>
    </citation>
    <scope>NUCLEOTIDE SEQUENCE</scope>
</reference>
<evidence type="ECO:0000259" key="3">
    <source>
        <dbReference type="PROSITE" id="PS51406"/>
    </source>
</evidence>
<feature type="region of interest" description="Disordered" evidence="2">
    <location>
        <begin position="22"/>
        <end position="54"/>
    </location>
</feature>
<dbReference type="Proteomes" id="UP000000673">
    <property type="component" value="Unassembled WGS sequence"/>
</dbReference>
<dbReference type="VEuPathDB" id="VectorBase:ADAC000875"/>
<gene>
    <name evidence="4" type="ORF">AND_000875</name>
</gene>
<accession>W5JT51</accession>
<dbReference type="InterPro" id="IPR002181">
    <property type="entry name" value="Fibrinogen_a/b/g_C_dom"/>
</dbReference>
<dbReference type="InterPro" id="IPR014716">
    <property type="entry name" value="Fibrinogen_a/b/g_C_1"/>
</dbReference>
<dbReference type="NCBIfam" id="NF040941">
    <property type="entry name" value="GGGWT_bact"/>
    <property type="match status" value="1"/>
</dbReference>
<evidence type="ECO:0000313" key="4">
    <source>
        <dbReference type="EMBL" id="ETN67321.1"/>
    </source>
</evidence>
<dbReference type="PROSITE" id="PS00514">
    <property type="entry name" value="FIBRINOGEN_C_1"/>
    <property type="match status" value="1"/>
</dbReference>
<dbReference type="EMBL" id="ADMH02000223">
    <property type="protein sequence ID" value="ETN67321.1"/>
    <property type="molecule type" value="Genomic_DNA"/>
</dbReference>
<reference evidence="5" key="4">
    <citation type="submission" date="2015-06" db="UniProtKB">
        <authorList>
            <consortium name="EnsemblMetazoa"/>
        </authorList>
    </citation>
    <scope>IDENTIFICATION</scope>
</reference>
<dbReference type="HOGENOM" id="CLU_038628_1_2_1"/>
<evidence type="ECO:0000256" key="2">
    <source>
        <dbReference type="SAM" id="MobiDB-lite"/>
    </source>
</evidence>
<evidence type="ECO:0000313" key="6">
    <source>
        <dbReference type="Proteomes" id="UP000000673"/>
    </source>
</evidence>
<organism evidence="4">
    <name type="scientific">Anopheles darlingi</name>
    <name type="common">Mosquito</name>
    <dbReference type="NCBI Taxonomy" id="43151"/>
    <lineage>
        <taxon>Eukaryota</taxon>
        <taxon>Metazoa</taxon>
        <taxon>Ecdysozoa</taxon>
        <taxon>Arthropoda</taxon>
        <taxon>Hexapoda</taxon>
        <taxon>Insecta</taxon>
        <taxon>Pterygota</taxon>
        <taxon>Neoptera</taxon>
        <taxon>Endopterygota</taxon>
        <taxon>Diptera</taxon>
        <taxon>Nematocera</taxon>
        <taxon>Culicoidea</taxon>
        <taxon>Culicidae</taxon>
        <taxon>Anophelinae</taxon>
        <taxon>Anopheles</taxon>
    </lineage>
</organism>
<dbReference type="InterPro" id="IPR020837">
    <property type="entry name" value="Fibrinogen_CS"/>
</dbReference>
<dbReference type="SUPFAM" id="SSF56496">
    <property type="entry name" value="Fibrinogen C-terminal domain-like"/>
    <property type="match status" value="1"/>
</dbReference>
<keyword evidence="6" id="KW-1185">Reference proteome</keyword>
<dbReference type="STRING" id="43151.W5JT51"/>
<reference evidence="4 6" key="1">
    <citation type="journal article" date="2010" name="BMC Genomics">
        <title>Combination of measures distinguishes pre-miRNAs from other stem-loops in the genome of the newly sequenced Anopheles darlingi.</title>
        <authorList>
            <person name="Mendes N.D."/>
            <person name="Freitas A.T."/>
            <person name="Vasconcelos A.T."/>
            <person name="Sagot M.F."/>
        </authorList>
    </citation>
    <scope>NUCLEOTIDE SEQUENCE</scope>
</reference>
<dbReference type="PANTHER" id="PTHR19143">
    <property type="entry name" value="FIBRINOGEN/TENASCIN/ANGIOPOEITIN"/>
    <property type="match status" value="1"/>
</dbReference>
<reference evidence="4" key="2">
    <citation type="submission" date="2010-05" db="EMBL/GenBank/DDBJ databases">
        <authorList>
            <person name="Almeida L.G."/>
            <person name="Nicolas M.F."/>
            <person name="Souza R.C."/>
            <person name="Vasconcelos A.T.R."/>
        </authorList>
    </citation>
    <scope>NUCLEOTIDE SEQUENCE</scope>
</reference>
<feature type="domain" description="Fibrinogen C-terminal" evidence="3">
    <location>
        <begin position="50"/>
        <end position="165"/>
    </location>
</feature>
<dbReference type="VEuPathDB" id="VectorBase:ADAR2_001929"/>
<dbReference type="SMART" id="SM00186">
    <property type="entry name" value="FBG"/>
    <property type="match status" value="1"/>
</dbReference>
<dbReference type="PROSITE" id="PS51406">
    <property type="entry name" value="FIBRINOGEN_C_2"/>
    <property type="match status" value="1"/>
</dbReference>
<name>W5JT51_ANODA</name>
<dbReference type="PANTHER" id="PTHR19143:SF327">
    <property type="entry name" value="FI21813P1-RELATED"/>
    <property type="match status" value="1"/>
</dbReference>
<dbReference type="EnsemblMetazoa" id="ADAC000875-RA">
    <property type="protein sequence ID" value="ADAC000875-PA"/>
    <property type="gene ID" value="ADAC000875"/>
</dbReference>
<evidence type="ECO:0000313" key="5">
    <source>
        <dbReference type="EnsemblMetazoa" id="ADAC000875-PA"/>
    </source>
</evidence>
<keyword evidence="1" id="KW-1015">Disulfide bond</keyword>
<dbReference type="GO" id="GO:0005615">
    <property type="term" value="C:extracellular space"/>
    <property type="evidence" value="ECO:0007669"/>
    <property type="project" value="TreeGrafter"/>
</dbReference>
<dbReference type="InterPro" id="IPR050373">
    <property type="entry name" value="Fibrinogen_C-term_domain"/>
</dbReference>
<dbReference type="InterPro" id="IPR036056">
    <property type="entry name" value="Fibrinogen-like_C"/>
</dbReference>
<protein>
    <recommendedName>
        <fullName evidence="3">Fibrinogen C-terminal domain-containing protein</fullName>
    </recommendedName>
</protein>
<feature type="compositionally biased region" description="Low complexity" evidence="2">
    <location>
        <begin position="30"/>
        <end position="54"/>
    </location>
</feature>
<dbReference type="OMA" id="PYANITD"/>
<dbReference type="AlphaFoldDB" id="W5JT51"/>
<proteinExistence type="predicted"/>
<sequence>MLLNRFDDVDRELLELQMELNEHREEVELPRTTSPTTPQPTTTSPQPTTTPRPTVYTSCKDVPANASGVYHIRIHSLTAPFKVYCEMDSFEGGWIVMQHRFDGSVDFYRNWDEYRDGFGELDNEFWLGLEHVHQLTTRQKHELIVEVKDFEGNYGYDRYSLFIVGKLMGAWWYYGCSFANLNGPYANITDLKSMYYYYFKGDHRGMSYSRMMIREI</sequence>
<dbReference type="Gene3D" id="3.90.215.10">
    <property type="entry name" value="Gamma Fibrinogen, chain A, domain 1"/>
    <property type="match status" value="2"/>
</dbReference>
<evidence type="ECO:0000256" key="1">
    <source>
        <dbReference type="ARBA" id="ARBA00023157"/>
    </source>
</evidence>
<dbReference type="Pfam" id="PF00147">
    <property type="entry name" value="Fibrinogen_C"/>
    <property type="match status" value="1"/>
</dbReference>